<keyword evidence="3" id="KW-1185">Reference proteome</keyword>
<dbReference type="GO" id="GO:0016787">
    <property type="term" value="F:hydrolase activity"/>
    <property type="evidence" value="ECO:0007669"/>
    <property type="project" value="UniProtKB-KW"/>
</dbReference>
<reference evidence="3" key="1">
    <citation type="submission" date="2016-10" db="EMBL/GenBank/DDBJ databases">
        <authorList>
            <person name="Varghese N."/>
            <person name="Submissions S."/>
        </authorList>
    </citation>
    <scope>NUCLEOTIDE SEQUENCE [LARGE SCALE GENOMIC DNA]</scope>
    <source>
        <strain evidence="3">DSM 1565</strain>
    </source>
</reference>
<name>A0A1I7MW05_9HYPH</name>
<evidence type="ECO:0000313" key="3">
    <source>
        <dbReference type="Proteomes" id="UP000199423"/>
    </source>
</evidence>
<dbReference type="Gene3D" id="3.30.420.180">
    <property type="entry name" value="CobE/GbiG C-terminal domain"/>
    <property type="match status" value="1"/>
</dbReference>
<accession>A0A1I7MW05</accession>
<gene>
    <name evidence="2" type="ORF">SAMN04488557_0521</name>
</gene>
<dbReference type="InterPro" id="IPR036518">
    <property type="entry name" value="CobE/GbiG_C_sf"/>
</dbReference>
<dbReference type="Proteomes" id="UP000199423">
    <property type="component" value="Unassembled WGS sequence"/>
</dbReference>
<keyword evidence="2" id="KW-0378">Hydrolase</keyword>
<dbReference type="EMBL" id="FPCH01000001">
    <property type="protein sequence ID" value="SFV26573.1"/>
    <property type="molecule type" value="Genomic_DNA"/>
</dbReference>
<proteinExistence type="predicted"/>
<sequence>MASGDAGFAVGFLKALGWRMIAIGIGGNSLAIERDFLDAIESARRELGGGDAVATLATASFGPRAEAAAKEAAVPYRPLMLIALRERSGDCQTRSERSLSLYGINSIAEAAALFAAGPGSQLVMPRRIIGNVTVAAARSVDAGRRPK</sequence>
<dbReference type="SUPFAM" id="SSF159664">
    <property type="entry name" value="CobE/GbiG C-terminal domain-like"/>
    <property type="match status" value="1"/>
</dbReference>
<dbReference type="InterPro" id="IPR002750">
    <property type="entry name" value="CobE/GbiG_C"/>
</dbReference>
<dbReference type="AlphaFoldDB" id="A0A1I7MW05"/>
<dbReference type="STRING" id="51670.SAMN04488557_0521"/>
<feature type="domain" description="CobE/GbiG C-terminal" evidence="1">
    <location>
        <begin position="21"/>
        <end position="137"/>
    </location>
</feature>
<organism evidence="2 3">
    <name type="scientific">Hyphomicrobium facile</name>
    <dbReference type="NCBI Taxonomy" id="51670"/>
    <lineage>
        <taxon>Bacteria</taxon>
        <taxon>Pseudomonadati</taxon>
        <taxon>Pseudomonadota</taxon>
        <taxon>Alphaproteobacteria</taxon>
        <taxon>Hyphomicrobiales</taxon>
        <taxon>Hyphomicrobiaceae</taxon>
        <taxon>Hyphomicrobium</taxon>
    </lineage>
</organism>
<evidence type="ECO:0000313" key="2">
    <source>
        <dbReference type="EMBL" id="SFV26573.1"/>
    </source>
</evidence>
<protein>
    <submittedName>
        <fullName evidence="2">Cobalt-precorrin 5A hydrolase</fullName>
    </submittedName>
</protein>
<evidence type="ECO:0000259" key="1">
    <source>
        <dbReference type="Pfam" id="PF01890"/>
    </source>
</evidence>
<dbReference type="GO" id="GO:0009236">
    <property type="term" value="P:cobalamin biosynthetic process"/>
    <property type="evidence" value="ECO:0007669"/>
    <property type="project" value="InterPro"/>
</dbReference>
<dbReference type="Pfam" id="PF01890">
    <property type="entry name" value="CbiG_C"/>
    <property type="match status" value="1"/>
</dbReference>